<feature type="chain" id="PRO_5004053509" evidence="1">
    <location>
        <begin position="19"/>
        <end position="174"/>
    </location>
</feature>
<feature type="signal peptide" evidence="1">
    <location>
        <begin position="1"/>
        <end position="18"/>
    </location>
</feature>
<proteinExistence type="evidence at transcript level"/>
<keyword evidence="1" id="KW-0732">Signal</keyword>
<protein>
    <submittedName>
        <fullName evidence="2">Putative secretory peptide-54</fullName>
    </submittedName>
</protein>
<name>M4H2I9_PLEBA</name>
<evidence type="ECO:0000313" key="2">
    <source>
        <dbReference type="EMBL" id="AFK75464.1"/>
    </source>
</evidence>
<organism evidence="2">
    <name type="scientific">Pleurobrachia bachei</name>
    <name type="common">Sea gooseberry</name>
    <dbReference type="NCBI Taxonomy" id="34499"/>
    <lineage>
        <taxon>Eukaryota</taxon>
        <taxon>Metazoa</taxon>
        <taxon>Ctenophora</taxon>
        <taxon>Tentaculata</taxon>
        <taxon>Cydippida</taxon>
        <taxon>Pleurobrachiidae</taxon>
        <taxon>Pleurobrachia</taxon>
    </lineage>
</organism>
<reference evidence="2" key="1">
    <citation type="submission" date="2012-02" db="EMBL/GenBank/DDBJ databases">
        <title>The genome of the ctenophore, Pleurobrachia bachei.</title>
        <authorList>
            <person name="Kohn A.B."/>
            <person name="Citarella M."/>
            <person name="Moroz L.L."/>
        </authorList>
    </citation>
    <scope>NUCLEOTIDE SEQUENCE</scope>
</reference>
<sequence length="174" mass="19356">MIRLLLFTTALCGTVVLAEWIAVEKHVNIPWDLEGKPLQIKTDSKLHISGEAISVEMYDIGGSWIGGVKVLFSIPSMKYQIINCNDYIALSVQPPAEVEKIWKITKTGTALIITCNYVEVLNYQFSDSSNSNCVTKWGSDVVEQIKFDSTDKASDFYRAGKGLKCINTTTLNLK</sequence>
<evidence type="ECO:0000256" key="1">
    <source>
        <dbReference type="SAM" id="SignalP"/>
    </source>
</evidence>
<dbReference type="AlphaFoldDB" id="M4H2I9"/>
<accession>M4H2I9</accession>
<dbReference type="EMBL" id="JQ700364">
    <property type="protein sequence ID" value="AFK75464.1"/>
    <property type="molecule type" value="mRNA"/>
</dbReference>